<dbReference type="InterPro" id="IPR015424">
    <property type="entry name" value="PyrdxlP-dep_Trfase"/>
</dbReference>
<dbReference type="Gene3D" id="3.90.1150.10">
    <property type="entry name" value="Aspartate Aminotransferase, domain 1"/>
    <property type="match status" value="1"/>
</dbReference>
<keyword evidence="3" id="KW-1185">Reference proteome</keyword>
<dbReference type="Pfam" id="PF00266">
    <property type="entry name" value="Aminotran_5"/>
    <property type="match status" value="1"/>
</dbReference>
<dbReference type="InterPro" id="IPR000192">
    <property type="entry name" value="Aminotrans_V_dom"/>
</dbReference>
<accession>A0ABS2RNJ1</accession>
<dbReference type="Gene3D" id="3.40.640.10">
    <property type="entry name" value="Type I PLP-dependent aspartate aminotransferase-like (Major domain)"/>
    <property type="match status" value="1"/>
</dbReference>
<organism evidence="2 3">
    <name type="scientific">Microlunatus panaciterrae</name>
    <dbReference type="NCBI Taxonomy" id="400768"/>
    <lineage>
        <taxon>Bacteria</taxon>
        <taxon>Bacillati</taxon>
        <taxon>Actinomycetota</taxon>
        <taxon>Actinomycetes</taxon>
        <taxon>Propionibacteriales</taxon>
        <taxon>Propionibacteriaceae</taxon>
        <taxon>Microlunatus</taxon>
    </lineage>
</organism>
<protein>
    <submittedName>
        <fullName evidence="2">Cysteine desulfurase family protein (TIGR01976 family)</fullName>
    </submittedName>
</protein>
<dbReference type="PANTHER" id="PTHR43586">
    <property type="entry name" value="CYSTEINE DESULFURASE"/>
    <property type="match status" value="1"/>
</dbReference>
<dbReference type="RefSeq" id="WP_338041373.1">
    <property type="nucleotide sequence ID" value="NZ_BAAAQP010000003.1"/>
</dbReference>
<dbReference type="NCBIfam" id="TIGR01976">
    <property type="entry name" value="am_tr_V_VC1184"/>
    <property type="match status" value="1"/>
</dbReference>
<evidence type="ECO:0000313" key="3">
    <source>
        <dbReference type="Proteomes" id="UP000704762"/>
    </source>
</evidence>
<dbReference type="InterPro" id="IPR015421">
    <property type="entry name" value="PyrdxlP-dep_Trfase_major"/>
</dbReference>
<dbReference type="SUPFAM" id="SSF53383">
    <property type="entry name" value="PLP-dependent transferases"/>
    <property type="match status" value="1"/>
</dbReference>
<dbReference type="EMBL" id="JAFBCF010000001">
    <property type="protein sequence ID" value="MBM7800585.1"/>
    <property type="molecule type" value="Genomic_DNA"/>
</dbReference>
<dbReference type="InterPro" id="IPR011340">
    <property type="entry name" value="Cys_dSase-rel"/>
</dbReference>
<name>A0ABS2RNJ1_9ACTN</name>
<comment type="caution">
    <text evidence="2">The sequence shown here is derived from an EMBL/GenBank/DDBJ whole genome shotgun (WGS) entry which is preliminary data.</text>
</comment>
<dbReference type="PANTHER" id="PTHR43586:SF21">
    <property type="entry name" value="PYRIDOXAL PHOSPHATE (PLP)-DEPENDENT ASPARTATE AMINOTRANSFERASE SUPERFAMILY"/>
    <property type="match status" value="1"/>
</dbReference>
<sequence>MTVPDRASIDEAALDIAPLDPERVRTDFPSLAFGTAHFDSPGGTQTPTPVIEAIADALRAPLANRGTRTPAERNADSIVRAARTAMADLLNAQPGGVVFGRSATALTFDVSRMLAAGRSGTDGTSEWRRGDEIVVSRLDHDSNIRPWLLAAERGGLVVRWAEFDPATGELPTRAVADLLSERTRLVAVTGASNLIGTRPDIPAIADLVHAAGALLYVDGVHLAAHALVDLAALRADFLVCSPYKFLGPHLGVLAAPPALLDTLRPDKLLPSSNAVPERFELGTLPYELLAGTTAAVDYLAGLAGGADRRQRLTRAYRLLDAHESALLSRLEGALAELDRVTVYSRAASRTSTVLFSVAGMTPGEVSDRLAERGLNAPAGSFYALEASRHLGLGDGGAVRVGLAPYSNADDVDRLVSALTELAG</sequence>
<evidence type="ECO:0000313" key="2">
    <source>
        <dbReference type="EMBL" id="MBM7800585.1"/>
    </source>
</evidence>
<dbReference type="InterPro" id="IPR015422">
    <property type="entry name" value="PyrdxlP-dep_Trfase_small"/>
</dbReference>
<gene>
    <name evidence="2" type="ORF">JOE57_003506</name>
</gene>
<proteinExistence type="predicted"/>
<evidence type="ECO:0000259" key="1">
    <source>
        <dbReference type="Pfam" id="PF00266"/>
    </source>
</evidence>
<dbReference type="Proteomes" id="UP000704762">
    <property type="component" value="Unassembled WGS sequence"/>
</dbReference>
<feature type="domain" description="Aminotransferase class V" evidence="1">
    <location>
        <begin position="38"/>
        <end position="414"/>
    </location>
</feature>
<reference evidence="2 3" key="1">
    <citation type="submission" date="2021-01" db="EMBL/GenBank/DDBJ databases">
        <title>Sequencing the genomes of 1000 actinobacteria strains.</title>
        <authorList>
            <person name="Klenk H.-P."/>
        </authorList>
    </citation>
    <scope>NUCLEOTIDE SEQUENCE [LARGE SCALE GENOMIC DNA]</scope>
    <source>
        <strain evidence="2 3">DSM 18662</strain>
    </source>
</reference>